<feature type="chain" id="PRO_5045475750" description="Flavodoxin-like domain-containing protein" evidence="1">
    <location>
        <begin position="18"/>
        <end position="209"/>
    </location>
</feature>
<accession>A0ABQ8UH26</accession>
<evidence type="ECO:0000313" key="3">
    <source>
        <dbReference type="Proteomes" id="UP001141327"/>
    </source>
</evidence>
<dbReference type="Gene3D" id="3.40.50.360">
    <property type="match status" value="1"/>
</dbReference>
<keyword evidence="1" id="KW-0732">Signal</keyword>
<organism evidence="2 3">
    <name type="scientific">Paratrimastix pyriformis</name>
    <dbReference type="NCBI Taxonomy" id="342808"/>
    <lineage>
        <taxon>Eukaryota</taxon>
        <taxon>Metamonada</taxon>
        <taxon>Preaxostyla</taxon>
        <taxon>Paratrimastigidae</taxon>
        <taxon>Paratrimastix</taxon>
    </lineage>
</organism>
<proteinExistence type="predicted"/>
<reference evidence="2" key="1">
    <citation type="journal article" date="2022" name="bioRxiv">
        <title>Genomics of Preaxostyla Flagellates Illuminates Evolutionary Transitions and the Path Towards Mitochondrial Loss.</title>
        <authorList>
            <person name="Novak L.V.F."/>
            <person name="Treitli S.C."/>
            <person name="Pyrih J."/>
            <person name="Halakuc P."/>
            <person name="Pipaliya S.V."/>
            <person name="Vacek V."/>
            <person name="Brzon O."/>
            <person name="Soukal P."/>
            <person name="Eme L."/>
            <person name="Dacks J.B."/>
            <person name="Karnkowska A."/>
            <person name="Elias M."/>
            <person name="Hampl V."/>
        </authorList>
    </citation>
    <scope>NUCLEOTIDE SEQUENCE</scope>
    <source>
        <strain evidence="2">RCP-MX</strain>
    </source>
</reference>
<dbReference type="SUPFAM" id="SSF52218">
    <property type="entry name" value="Flavoproteins"/>
    <property type="match status" value="1"/>
</dbReference>
<evidence type="ECO:0008006" key="4">
    <source>
        <dbReference type="Google" id="ProtNLM"/>
    </source>
</evidence>
<dbReference type="InterPro" id="IPR029039">
    <property type="entry name" value="Flavoprotein-like_sf"/>
</dbReference>
<dbReference type="Proteomes" id="UP001141327">
    <property type="component" value="Unassembled WGS sequence"/>
</dbReference>
<name>A0ABQ8UH26_9EUKA</name>
<dbReference type="EMBL" id="JAPMOS010000028">
    <property type="protein sequence ID" value="KAJ4458534.1"/>
    <property type="molecule type" value="Genomic_DNA"/>
</dbReference>
<evidence type="ECO:0000313" key="2">
    <source>
        <dbReference type="EMBL" id="KAJ4458534.1"/>
    </source>
</evidence>
<comment type="caution">
    <text evidence="2">The sequence shown here is derived from an EMBL/GenBank/DDBJ whole genome shotgun (WGS) entry which is preliminary data.</text>
</comment>
<sequence length="209" mass="22552">MRIHLLVIAALALGSLAAKPDVLILYTTRTNHTRTVVEQVAGALGESAAVTVHGVHSSVTRPGILGYAKGIFQAFAKEPLVPLQEEPISWDRYDTVIIAGPIHCWNYSPVLRSYLLHHEAKFGGFPRKIKMGMIATQGGSGAGKAFKSASDLLALQPAETLVINESQLKRPAEVQFLSRQFASNLIAASTPAPLEVTHTPLTTLMHENL</sequence>
<evidence type="ECO:0000256" key="1">
    <source>
        <dbReference type="SAM" id="SignalP"/>
    </source>
</evidence>
<feature type="signal peptide" evidence="1">
    <location>
        <begin position="1"/>
        <end position="17"/>
    </location>
</feature>
<keyword evidence="3" id="KW-1185">Reference proteome</keyword>
<gene>
    <name evidence="2" type="ORF">PAPYR_5731</name>
</gene>
<protein>
    <recommendedName>
        <fullName evidence="4">Flavodoxin-like domain-containing protein</fullName>
    </recommendedName>
</protein>